<dbReference type="PANTHER" id="PTHR44051">
    <property type="entry name" value="GLUTATHIONE S-TRANSFERASE-RELATED"/>
    <property type="match status" value="1"/>
</dbReference>
<dbReference type="PROSITE" id="PS50404">
    <property type="entry name" value="GST_NTER"/>
    <property type="match status" value="1"/>
</dbReference>
<dbReference type="InterPro" id="IPR036249">
    <property type="entry name" value="Thioredoxin-like_sf"/>
</dbReference>
<dbReference type="InterPro" id="IPR010987">
    <property type="entry name" value="Glutathione-S-Trfase_C-like"/>
</dbReference>
<dbReference type="Gene3D" id="1.20.1050.10">
    <property type="match status" value="1"/>
</dbReference>
<comment type="caution">
    <text evidence="3">The sequence shown here is derived from an EMBL/GenBank/DDBJ whole genome shotgun (WGS) entry which is preliminary data.</text>
</comment>
<dbReference type="SUPFAM" id="SSF47616">
    <property type="entry name" value="GST C-terminal domain-like"/>
    <property type="match status" value="1"/>
</dbReference>
<keyword evidence="4" id="KW-1185">Reference proteome</keyword>
<dbReference type="InterPro" id="IPR036282">
    <property type="entry name" value="Glutathione-S-Trfase_C_sf"/>
</dbReference>
<organism evidence="3 4">
    <name type="scientific">Solirubrobacter phytolaccae</name>
    <dbReference type="NCBI Taxonomy" id="1404360"/>
    <lineage>
        <taxon>Bacteria</taxon>
        <taxon>Bacillati</taxon>
        <taxon>Actinomycetota</taxon>
        <taxon>Thermoleophilia</taxon>
        <taxon>Solirubrobacterales</taxon>
        <taxon>Solirubrobacteraceae</taxon>
        <taxon>Solirubrobacter</taxon>
    </lineage>
</organism>
<gene>
    <name evidence="3" type="ORF">OJ997_00030</name>
</gene>
<evidence type="ECO:0000259" key="1">
    <source>
        <dbReference type="PROSITE" id="PS50404"/>
    </source>
</evidence>
<feature type="domain" description="GST N-terminal" evidence="1">
    <location>
        <begin position="1"/>
        <end position="79"/>
    </location>
</feature>
<protein>
    <submittedName>
        <fullName evidence="3">Glutathione S-transferase family protein</fullName>
    </submittedName>
</protein>
<evidence type="ECO:0000313" key="3">
    <source>
        <dbReference type="EMBL" id="MDA0178664.1"/>
    </source>
</evidence>
<feature type="domain" description="GST C-terminal" evidence="2">
    <location>
        <begin position="81"/>
        <end position="206"/>
    </location>
</feature>
<dbReference type="Proteomes" id="UP001147653">
    <property type="component" value="Unassembled WGS sequence"/>
</dbReference>
<dbReference type="PROSITE" id="PS51354">
    <property type="entry name" value="GLUTAREDOXIN_2"/>
    <property type="match status" value="1"/>
</dbReference>
<dbReference type="Pfam" id="PF13417">
    <property type="entry name" value="GST_N_3"/>
    <property type="match status" value="1"/>
</dbReference>
<accession>A0A9X3N305</accession>
<name>A0A9X3N305_9ACTN</name>
<reference evidence="3" key="1">
    <citation type="submission" date="2022-10" db="EMBL/GenBank/DDBJ databases">
        <title>The WGS of Solirubrobacter phytolaccae KCTC 29190.</title>
        <authorList>
            <person name="Jiang Z."/>
        </authorList>
    </citation>
    <scope>NUCLEOTIDE SEQUENCE</scope>
    <source>
        <strain evidence="3">KCTC 29190</strain>
    </source>
</reference>
<proteinExistence type="predicted"/>
<dbReference type="SFLD" id="SFLDG00358">
    <property type="entry name" value="Main_(cytGST)"/>
    <property type="match status" value="1"/>
</dbReference>
<dbReference type="InterPro" id="IPR004045">
    <property type="entry name" value="Glutathione_S-Trfase_N"/>
</dbReference>
<dbReference type="PROSITE" id="PS50405">
    <property type="entry name" value="GST_CTER"/>
    <property type="match status" value="1"/>
</dbReference>
<dbReference type="SFLD" id="SFLDS00019">
    <property type="entry name" value="Glutathione_Transferase_(cytos"/>
    <property type="match status" value="1"/>
</dbReference>
<dbReference type="InterPro" id="IPR040079">
    <property type="entry name" value="Glutathione_S-Trfase"/>
</dbReference>
<dbReference type="RefSeq" id="WP_270022913.1">
    <property type="nucleotide sequence ID" value="NZ_JAPDDP010000001.1"/>
</dbReference>
<dbReference type="SUPFAM" id="SSF52833">
    <property type="entry name" value="Thioredoxin-like"/>
    <property type="match status" value="1"/>
</dbReference>
<evidence type="ECO:0000313" key="4">
    <source>
        <dbReference type="Proteomes" id="UP001147653"/>
    </source>
</evidence>
<dbReference type="Gene3D" id="3.40.30.10">
    <property type="entry name" value="Glutaredoxin"/>
    <property type="match status" value="1"/>
</dbReference>
<dbReference type="Pfam" id="PF13410">
    <property type="entry name" value="GST_C_2"/>
    <property type="match status" value="1"/>
</dbReference>
<dbReference type="EMBL" id="JAPDDP010000001">
    <property type="protein sequence ID" value="MDA0178664.1"/>
    <property type="molecule type" value="Genomic_DNA"/>
</dbReference>
<evidence type="ECO:0000259" key="2">
    <source>
        <dbReference type="PROSITE" id="PS50405"/>
    </source>
</evidence>
<dbReference type="PANTHER" id="PTHR44051:SF2">
    <property type="entry name" value="HYPOTHETICAL GLUTATHIONE S-TRANSFERASE LIKE PROTEIN"/>
    <property type="match status" value="1"/>
</dbReference>
<dbReference type="AlphaFoldDB" id="A0A9X3N305"/>
<sequence length="206" mass="22809">MRLYDHPASANCLKARLALAQLGYDYERVHVDIFDRERPGQLSRNPTKLVPVLEIEDGEFLAESGAILLYLAEGTPLLPEPGLARARVHQWLFFEQNQIEPGLAVARFMALRGLVNDNPQIYANRLSQGRRALSALARGLADGGPFIAGEQYSVADIALYAYVHCAGEAGVDPREDAVIAGWLDRVEATADFVNDLEPMPEPKKRR</sequence>